<keyword evidence="2" id="KW-1185">Reference proteome</keyword>
<sequence length="307" mass="34813">MLIEHLIEPEALVELAKSRRNCKDFEKEFSKPSPRVVSDFPKFKNLRRRTFGAQASDVSEHERMRLEELIRFIGEHSRVKRATEFNGNLTIQENFKLAEGCGFEGFCLLQNKVDGDELESTTIDVAQFEDGIESLEHQATMAKVKEQIAETLGSLLRLSEDITIVEPYFDLRPGMWDSFIELLCSGASYSATGPKALKLLYDADKTRGRKPQDLADKLVSDNPECLEAYREIKFCHFKEKEKQAGAIHNRFIITELAAVSIPHGLEATNESETDDVTLLTTSIYDSRYSQYSLLNGYDLVDEAVVDN</sequence>
<reference evidence="1" key="1">
    <citation type="submission" date="2021-07" db="EMBL/GenBank/DDBJ databases">
        <title>Neiella marina sp. nov., isolated from the intestinal content of sea cucumber Apostichopus japonicus.</title>
        <authorList>
            <person name="Bai X."/>
        </authorList>
    </citation>
    <scope>NUCLEOTIDE SEQUENCE</scope>
    <source>
        <strain evidence="1">126</strain>
    </source>
</reference>
<comment type="caution">
    <text evidence="1">The sequence shown here is derived from an EMBL/GenBank/DDBJ whole genome shotgun (WGS) entry which is preliminary data.</text>
</comment>
<gene>
    <name evidence="1" type="ORF">K0504_04535</name>
</gene>
<accession>A0ABS7ED73</accession>
<protein>
    <submittedName>
        <fullName evidence="1">Uncharacterized protein</fullName>
    </submittedName>
</protein>
<evidence type="ECO:0000313" key="1">
    <source>
        <dbReference type="EMBL" id="MBW8190296.1"/>
    </source>
</evidence>
<proteinExistence type="predicted"/>
<organism evidence="1 2">
    <name type="scientific">Neiella holothuriorum</name>
    <dbReference type="NCBI Taxonomy" id="2870530"/>
    <lineage>
        <taxon>Bacteria</taxon>
        <taxon>Pseudomonadati</taxon>
        <taxon>Pseudomonadota</taxon>
        <taxon>Gammaproteobacteria</taxon>
        <taxon>Alteromonadales</taxon>
        <taxon>Echinimonadaceae</taxon>
        <taxon>Neiella</taxon>
    </lineage>
</organism>
<dbReference type="RefSeq" id="WP_220102970.1">
    <property type="nucleotide sequence ID" value="NZ_JAHZSS010000003.1"/>
</dbReference>
<dbReference type="Proteomes" id="UP001166251">
    <property type="component" value="Unassembled WGS sequence"/>
</dbReference>
<dbReference type="EMBL" id="JAHZSS010000003">
    <property type="protein sequence ID" value="MBW8190296.1"/>
    <property type="molecule type" value="Genomic_DNA"/>
</dbReference>
<evidence type="ECO:0000313" key="2">
    <source>
        <dbReference type="Proteomes" id="UP001166251"/>
    </source>
</evidence>
<name>A0ABS7ED73_9GAMM</name>